<feature type="region of interest" description="Disordered" evidence="1">
    <location>
        <begin position="233"/>
        <end position="298"/>
    </location>
</feature>
<feature type="compositionally biased region" description="Basic and acidic residues" evidence="1">
    <location>
        <begin position="1449"/>
        <end position="1470"/>
    </location>
</feature>
<feature type="compositionally biased region" description="Polar residues" evidence="1">
    <location>
        <begin position="853"/>
        <end position="864"/>
    </location>
</feature>
<feature type="region of interest" description="Disordered" evidence="1">
    <location>
        <begin position="822"/>
        <end position="865"/>
    </location>
</feature>
<feature type="compositionally biased region" description="Polar residues" evidence="1">
    <location>
        <begin position="251"/>
        <end position="262"/>
    </location>
</feature>
<feature type="region of interest" description="Disordered" evidence="1">
    <location>
        <begin position="1313"/>
        <end position="1332"/>
    </location>
</feature>
<feature type="compositionally biased region" description="Polar residues" evidence="1">
    <location>
        <begin position="272"/>
        <end position="296"/>
    </location>
</feature>
<keyword evidence="3" id="KW-1185">Reference proteome</keyword>
<comment type="caution">
    <text evidence="2">The sequence shown here is derived from an EMBL/GenBank/DDBJ whole genome shotgun (WGS) entry which is preliminary data.</text>
</comment>
<evidence type="ECO:0000313" key="2">
    <source>
        <dbReference type="EMBL" id="OLN96919.1"/>
    </source>
</evidence>
<organism evidence="2 3">
    <name type="scientific">Colletotrichum chlorophyti</name>
    <dbReference type="NCBI Taxonomy" id="708187"/>
    <lineage>
        <taxon>Eukaryota</taxon>
        <taxon>Fungi</taxon>
        <taxon>Dikarya</taxon>
        <taxon>Ascomycota</taxon>
        <taxon>Pezizomycotina</taxon>
        <taxon>Sordariomycetes</taxon>
        <taxon>Hypocreomycetidae</taxon>
        <taxon>Glomerellales</taxon>
        <taxon>Glomerellaceae</taxon>
        <taxon>Colletotrichum</taxon>
    </lineage>
</organism>
<evidence type="ECO:0000256" key="1">
    <source>
        <dbReference type="SAM" id="MobiDB-lite"/>
    </source>
</evidence>
<reference evidence="2 3" key="1">
    <citation type="submission" date="2016-11" db="EMBL/GenBank/DDBJ databases">
        <title>Draft Genome Assembly of Colletotrichum chlorophyti a pathogen of herbaceous plants.</title>
        <authorList>
            <person name="Gan P."/>
            <person name="Narusaka M."/>
            <person name="Tsushima A."/>
            <person name="Narusaka Y."/>
            <person name="Takano Y."/>
            <person name="Shirasu K."/>
        </authorList>
    </citation>
    <scope>NUCLEOTIDE SEQUENCE [LARGE SCALE GENOMIC DNA]</scope>
    <source>
        <strain evidence="2 3">NTL11</strain>
    </source>
</reference>
<proteinExistence type="predicted"/>
<feature type="compositionally biased region" description="Acidic residues" evidence="1">
    <location>
        <begin position="1822"/>
        <end position="1840"/>
    </location>
</feature>
<feature type="compositionally biased region" description="Polar residues" evidence="1">
    <location>
        <begin position="1934"/>
        <end position="1947"/>
    </location>
</feature>
<feature type="region of interest" description="Disordered" evidence="1">
    <location>
        <begin position="984"/>
        <end position="1010"/>
    </location>
</feature>
<feature type="compositionally biased region" description="Acidic residues" evidence="1">
    <location>
        <begin position="1852"/>
        <end position="1864"/>
    </location>
</feature>
<accession>A0A1Q8S660</accession>
<feature type="compositionally biased region" description="Basic and acidic residues" evidence="1">
    <location>
        <begin position="1562"/>
        <end position="1634"/>
    </location>
</feature>
<protein>
    <submittedName>
        <fullName evidence="2">Reticulocyte-binding protein-like protein</fullName>
    </submittedName>
</protein>
<dbReference type="OrthoDB" id="4850289at2759"/>
<feature type="compositionally biased region" description="Polar residues" evidence="1">
    <location>
        <begin position="997"/>
        <end position="1010"/>
    </location>
</feature>
<sequence length="1962" mass="222955">MEGCFEKKAPKPLERYNPLIKSTDTAWIEVHTRFRTLLEQSTMCIQTVLDEYFTQHEAKLFLPATEPRSLRDCQEDNTRRYRTLTSSRFAGCHPPLATKFTMLYFGLPVEPVLSQLVEYAKPDFDVDDWDELYDVEVRPPLHFLTAHNQRNFGHDNRRGNEAPFSTIPVPASEMPETPAPPPNTTLALRGGGGDDIDAEMQDQCGLPVDIGGGAFVGFDGSDAESYEEMVHYPPVASSKKPTQGLGADQGPSRSRQGETTGGLQVPKLVGLQNVSRPLNSPRPHTTSRPATSNDTISRPPLNAKALALQNYNANVEKIQELQNESLKKDRWIPLYGYQGWVEFNPNVLSTFQKAAKKLLSLDKGQNSDLVLLEIDAVSRQVLRTLSDNTCLDSNSEMARYVRLTSKMSAKSKSKWFILRRGEETPEQFEPSETCLLSTLVRLSHINSAGVKHMAYVNLPQREAFFENNGKDVSEEHNDRPTPISWGSNQYMPFLTTATEVLVGRPKRPGANHCDVRIYKESHHGTPWDARWYGGIEIHDNMFAMMHPRINKKEPLKVETLHLADTSVIFYLPGNFVSETTFASRECNLQEESNDPYPDALKKVAALIMGAQIPMKKPSGYRVWRGDEYFNPTLNGGYIFVNPSNSRAQATTQSELSKFLANSVADPNGSCHFFVIQPLDNQDDSCRIKGPDVNDEGQEFDATSQSMELFKKKVVTLYKGDKKTQYNPAQDSLLITQIPRKGATDNWNSSASFVLRPDATDHELTLVRRRIVAQDMRVQILKGSTSDFVKSLNKNRQSAQQWGPRYGHVLPFRQELGLPRLDATKPWFSKPKPPTAKQKNEKKPTKTQRERTWTEQPSITDNGVYNPSIPINAPPVEDIMRIGGGSVPMVVNNVLTATEQRRLQEHYWTLSRVKIDRVTECPFAKSHKCQFTHRVNEEEQPRKHIEEVHFQEKCAWCDVLFSKNWTRKQRSRHYRTEHRAELEKLTGKSAQPAHVVRSRTSGTPSNQRTGSLFTQINPEQTSKSLSNYRIVDPRPPVGPLPKPMPPAKASAQEANYRYCDRCGRDHSMLKDRADRDHHDRVCVPLAEGAKRCTFCKTCGDRSWNTAKDGSDLAPFDDFPHKCRGLSHPMKPFCTKCGLSMKNLTDERIDRHDKYCNGYFGDLGSFCPCCQKAFVKDGKREVSVEETRRHIQECSASRNMSTVVPYDLYPQEYWKDGDAAFDPLYVGKDAAAYRVRPQQRRPNRPPRYLSYPLLWHDRPGPTPAQDPPSECPLPGCREPLFGLTPSEILSHFETKHGGMPQPRCPLCHLSFRKPKQEVKETERGKEGEKEGEKGIQVREYQERKYQVAHMECHVYKLWDILTERGGPPLTVDQEPFWPGHGLWDPAEENALDRRDKRCPHFEKCGAMVGFMNQRQWNQHMETAHAGEDFEIRSRDRERDALAVRDALDARKKERVEEGKEAMAGATKERDAPRSGLPGPDASILPAGTGPEGISTNRSNEAAQPAKAQRDEAIRREDENAEKLRKEVERNRKDIERREREVSRQENELRQKEKEFQRSKQQANRKAEGQLEEKEARERKEEAEREESARLREEEHQRREGKLKQEAEKLRQRAEKLRLKEERIKRQEDEIRRKGQEGQDAQSDTDAPTRSNIPTPKKTPNPRKTSKPRSSTKSGKKASSEKAAKAKPVSQTEFIPDEDRYCSRCFRKAPPMNPKKGFKKDDPTRKEQMDAHMDPTRSCGIHPRNAAVKYDDGGAALLPSRAGWILRPGGTFTFQDAKQRFVEANPELAGTICPVDGRYKKNNVSWKDDPNNPSNKHNWMLPFESPDEDEGHDDTAEPEETDDDYRKDENTGSDADGEVEDDIDDQEGDRTGSDINASTKRKRQGYKGPNAESDPTYRDRGEEDELSQADPNELVPESPNEINNLSGSKRKREDVVASTQASKNDGTSQERPQKKTKMTDGEGGE</sequence>
<feature type="compositionally biased region" description="Polar residues" evidence="1">
    <location>
        <begin position="1636"/>
        <end position="1650"/>
    </location>
</feature>
<feature type="compositionally biased region" description="Basic and acidic residues" evidence="1">
    <location>
        <begin position="837"/>
        <end position="852"/>
    </location>
</feature>
<feature type="region of interest" description="Disordered" evidence="1">
    <location>
        <begin position="1784"/>
        <end position="1962"/>
    </location>
</feature>
<name>A0A1Q8S660_9PEZI</name>
<dbReference type="EMBL" id="MPGH01000012">
    <property type="protein sequence ID" value="OLN96919.1"/>
    <property type="molecule type" value="Genomic_DNA"/>
</dbReference>
<feature type="region of interest" description="Disordered" evidence="1">
    <location>
        <begin position="1449"/>
        <end position="1737"/>
    </location>
</feature>
<feature type="compositionally biased region" description="Basic and acidic residues" evidence="1">
    <location>
        <begin position="1505"/>
        <end position="1555"/>
    </location>
</feature>
<dbReference type="Proteomes" id="UP000186583">
    <property type="component" value="Unassembled WGS sequence"/>
</dbReference>
<dbReference type="STRING" id="708187.A0A1Q8S660"/>
<evidence type="ECO:0000313" key="3">
    <source>
        <dbReference type="Proteomes" id="UP000186583"/>
    </source>
</evidence>
<feature type="compositionally biased region" description="Basic and acidic residues" evidence="1">
    <location>
        <begin position="1948"/>
        <end position="1962"/>
    </location>
</feature>
<gene>
    <name evidence="2" type="ORF">CCHL11_07414</name>
</gene>
<feature type="region of interest" description="Disordered" evidence="1">
    <location>
        <begin position="152"/>
        <end position="197"/>
    </location>
</feature>
<feature type="compositionally biased region" description="Basic and acidic residues" evidence="1">
    <location>
        <begin position="1716"/>
        <end position="1732"/>
    </location>
</feature>